<proteinExistence type="inferred from homology"/>
<evidence type="ECO:0000256" key="3">
    <source>
        <dbReference type="ARBA" id="ARBA00022741"/>
    </source>
</evidence>
<name>W5XX14_9CORY</name>
<dbReference type="InterPro" id="IPR003593">
    <property type="entry name" value="AAA+_ATPase"/>
</dbReference>
<dbReference type="KEGG" id="cvt:B843_00775"/>
<dbReference type="PANTHER" id="PTHR42734">
    <property type="entry name" value="METAL TRANSPORT SYSTEM ATP-BINDING PROTEIN TM_0124-RELATED"/>
    <property type="match status" value="1"/>
</dbReference>
<dbReference type="InterPro" id="IPR050153">
    <property type="entry name" value="Metal_Ion_Import_ABC"/>
</dbReference>
<feature type="domain" description="ABC transporter" evidence="5">
    <location>
        <begin position="4"/>
        <end position="227"/>
    </location>
</feature>
<dbReference type="STRING" id="1224164.B843_00775"/>
<sequence length="228" mass="24524">MIAIEVTDLSVSYGQTVALENASFRARQGTVMGLIGPNGAGKSTAMKALVGLVPHTGEIAITGTVGYMPQTAEIDWDFPITVEHVVSMGLYPKLGWFRRLGREDKQAVTAAMERVGVADLCKRQISQLSGGQRKRVFMARILAQNPQVYLLDEPFAGVDVASEKVIHRVLHELRDAGATVLIVHHDLAAVRHLCDDVTVFNRTVVATGAAADVLVPDVINRAFGLGIA</sequence>
<gene>
    <name evidence="6" type="ORF">B843_00775</name>
</gene>
<evidence type="ECO:0000256" key="2">
    <source>
        <dbReference type="ARBA" id="ARBA00022448"/>
    </source>
</evidence>
<dbReference type="Proteomes" id="UP000019222">
    <property type="component" value="Chromosome"/>
</dbReference>
<comment type="similarity">
    <text evidence="1">Belongs to the ABC transporter superfamily.</text>
</comment>
<dbReference type="Pfam" id="PF00005">
    <property type="entry name" value="ABC_tran"/>
    <property type="match status" value="1"/>
</dbReference>
<dbReference type="eggNOG" id="COG1121">
    <property type="taxonomic scope" value="Bacteria"/>
</dbReference>
<dbReference type="PANTHER" id="PTHR42734:SF5">
    <property type="entry name" value="IRON TRANSPORT SYSTEM ATP-BINDING PROTEIN HI_0361-RELATED"/>
    <property type="match status" value="1"/>
</dbReference>
<organism evidence="6 7">
    <name type="scientific">Corynebacterium vitaeruminis DSM 20294</name>
    <dbReference type="NCBI Taxonomy" id="1224164"/>
    <lineage>
        <taxon>Bacteria</taxon>
        <taxon>Bacillati</taxon>
        <taxon>Actinomycetota</taxon>
        <taxon>Actinomycetes</taxon>
        <taxon>Mycobacteriales</taxon>
        <taxon>Corynebacteriaceae</taxon>
        <taxon>Corynebacterium</taxon>
    </lineage>
</organism>
<dbReference type="EMBL" id="CP004353">
    <property type="protein sequence ID" value="AHI21551.1"/>
    <property type="molecule type" value="Genomic_DNA"/>
</dbReference>
<dbReference type="CDD" id="cd03235">
    <property type="entry name" value="ABC_Metallic_Cations"/>
    <property type="match status" value="1"/>
</dbReference>
<keyword evidence="4 6" id="KW-0067">ATP-binding</keyword>
<dbReference type="SMART" id="SM00382">
    <property type="entry name" value="AAA"/>
    <property type="match status" value="1"/>
</dbReference>
<keyword evidence="3" id="KW-0547">Nucleotide-binding</keyword>
<evidence type="ECO:0000259" key="5">
    <source>
        <dbReference type="PROSITE" id="PS50893"/>
    </source>
</evidence>
<dbReference type="AlphaFoldDB" id="W5XX14"/>
<evidence type="ECO:0000313" key="7">
    <source>
        <dbReference type="Proteomes" id="UP000019222"/>
    </source>
</evidence>
<evidence type="ECO:0000256" key="4">
    <source>
        <dbReference type="ARBA" id="ARBA00022840"/>
    </source>
</evidence>
<reference evidence="6 7" key="1">
    <citation type="submission" date="2013-02" db="EMBL/GenBank/DDBJ databases">
        <title>The complete genome sequence of Corynebacterium vitaeruminis DSM 20294.</title>
        <authorList>
            <person name="Ruckert C."/>
            <person name="Albersmeier A."/>
            <person name="Kalinowski J."/>
        </authorList>
    </citation>
    <scope>NUCLEOTIDE SEQUENCE [LARGE SCALE GENOMIC DNA]</scope>
    <source>
        <strain evidence="7">ATCC 10234</strain>
    </source>
</reference>
<dbReference type="GO" id="GO:0005524">
    <property type="term" value="F:ATP binding"/>
    <property type="evidence" value="ECO:0007669"/>
    <property type="project" value="UniProtKB-KW"/>
</dbReference>
<evidence type="ECO:0000256" key="1">
    <source>
        <dbReference type="ARBA" id="ARBA00005417"/>
    </source>
</evidence>
<dbReference type="InterPro" id="IPR003439">
    <property type="entry name" value="ABC_transporter-like_ATP-bd"/>
</dbReference>
<dbReference type="PATRIC" id="fig|1224164.3.peg.155"/>
<dbReference type="PROSITE" id="PS00211">
    <property type="entry name" value="ABC_TRANSPORTER_1"/>
    <property type="match status" value="1"/>
</dbReference>
<dbReference type="InterPro" id="IPR027417">
    <property type="entry name" value="P-loop_NTPase"/>
</dbReference>
<keyword evidence="2" id="KW-0813">Transport</keyword>
<keyword evidence="7" id="KW-1185">Reference proteome</keyword>
<accession>W5XX14</accession>
<evidence type="ECO:0000313" key="6">
    <source>
        <dbReference type="EMBL" id="AHI21551.1"/>
    </source>
</evidence>
<dbReference type="GO" id="GO:0016887">
    <property type="term" value="F:ATP hydrolysis activity"/>
    <property type="evidence" value="ECO:0007669"/>
    <property type="project" value="InterPro"/>
</dbReference>
<dbReference type="HOGENOM" id="CLU_000604_1_11_11"/>
<dbReference type="RefSeq" id="WP_025251624.1">
    <property type="nucleotide sequence ID" value="NZ_CP004353.1"/>
</dbReference>
<dbReference type="PROSITE" id="PS50893">
    <property type="entry name" value="ABC_TRANSPORTER_2"/>
    <property type="match status" value="1"/>
</dbReference>
<dbReference type="SUPFAM" id="SSF52540">
    <property type="entry name" value="P-loop containing nucleoside triphosphate hydrolases"/>
    <property type="match status" value="1"/>
</dbReference>
<protein>
    <submittedName>
        <fullName evidence="6">Manganese/zinc/iron transport system ATP-binding protein</fullName>
    </submittedName>
</protein>
<dbReference type="Gene3D" id="3.40.50.300">
    <property type="entry name" value="P-loop containing nucleotide triphosphate hydrolases"/>
    <property type="match status" value="1"/>
</dbReference>
<dbReference type="InterPro" id="IPR017871">
    <property type="entry name" value="ABC_transporter-like_CS"/>
</dbReference>